<feature type="domain" description="RIC1 C-terminal alpha solenoid region" evidence="4">
    <location>
        <begin position="2"/>
        <end position="236"/>
    </location>
</feature>
<evidence type="ECO:0000256" key="1">
    <source>
        <dbReference type="ARBA" id="ARBA00004370"/>
    </source>
</evidence>
<evidence type="ECO:0000256" key="3">
    <source>
        <dbReference type="SAM" id="MobiDB-lite"/>
    </source>
</evidence>
<protein>
    <recommendedName>
        <fullName evidence="4">RIC1 C-terminal alpha solenoid region domain-containing protein</fullName>
    </recommendedName>
</protein>
<gene>
    <name evidence="5" type="ORF">BSAL_05840</name>
</gene>
<dbReference type="AlphaFoldDB" id="A0A0S4J0W1"/>
<dbReference type="GO" id="GO:0034066">
    <property type="term" value="C:Ric1-Rgp1 guanyl-nucleotide exchange factor complex"/>
    <property type="evidence" value="ECO:0007669"/>
    <property type="project" value="InterPro"/>
</dbReference>
<proteinExistence type="predicted"/>
<dbReference type="Pfam" id="PF07064">
    <property type="entry name" value="RIC1"/>
    <property type="match status" value="1"/>
</dbReference>
<keyword evidence="2" id="KW-0472">Membrane</keyword>
<dbReference type="EMBL" id="CYKH01001025">
    <property type="protein sequence ID" value="CUG78852.1"/>
    <property type="molecule type" value="Genomic_DNA"/>
</dbReference>
<evidence type="ECO:0000313" key="5">
    <source>
        <dbReference type="EMBL" id="CUG78852.1"/>
    </source>
</evidence>
<accession>A0A0S4J0W1</accession>
<dbReference type="GO" id="GO:0005829">
    <property type="term" value="C:cytosol"/>
    <property type="evidence" value="ECO:0007669"/>
    <property type="project" value="TreeGrafter"/>
</dbReference>
<organism evidence="5 6">
    <name type="scientific">Bodo saltans</name>
    <name type="common">Flagellated protozoan</name>
    <dbReference type="NCBI Taxonomy" id="75058"/>
    <lineage>
        <taxon>Eukaryota</taxon>
        <taxon>Discoba</taxon>
        <taxon>Euglenozoa</taxon>
        <taxon>Kinetoplastea</taxon>
        <taxon>Metakinetoplastina</taxon>
        <taxon>Eubodonida</taxon>
        <taxon>Bodonidae</taxon>
        <taxon>Bodo</taxon>
    </lineage>
</organism>
<feature type="region of interest" description="Disordered" evidence="3">
    <location>
        <begin position="497"/>
        <end position="538"/>
    </location>
</feature>
<dbReference type="PANTHER" id="PTHR22746:SF10">
    <property type="entry name" value="GUANINE NUCLEOTIDE EXCHANGE FACTOR SUBUNIT RIC1"/>
    <property type="match status" value="1"/>
</dbReference>
<reference evidence="6" key="1">
    <citation type="submission" date="2015-09" db="EMBL/GenBank/DDBJ databases">
        <authorList>
            <consortium name="Pathogen Informatics"/>
        </authorList>
    </citation>
    <scope>NUCLEOTIDE SEQUENCE [LARGE SCALE GENOMIC DNA]</scope>
    <source>
        <strain evidence="6">Lake Konstanz</strain>
    </source>
</reference>
<name>A0A0S4J0W1_BODSA</name>
<evidence type="ECO:0000313" key="6">
    <source>
        <dbReference type="Proteomes" id="UP000051952"/>
    </source>
</evidence>
<sequence length="568" mass="60895">MDFLLHLVLHSDDKQQHDLSGSPNPSAPSHVSVVVVIASERDRRALLWVIVEYLKRYWEYHVVVVGLVRKVDMSKWRLLFDVIGAPVDIFDDCLASGRFVEAAHIVRVVMMDNVTVHTVHTTNLHDSLVVGGHSTSPHTAGGRAPSLSSASSDVALLLSRRGNSAGEAAAGDNDSTSAMPPPLVTSTPSPYAGSTKHRVLTPLEAAAHCALKLFPLVLPRYDAAFSSELFRFLSMILMELCSGGATGGSSSNASGGGGGLLDSAVVDTMTAALKQATMESHRTSSHAAGGGGGGWRSYWPFSTKSATASANLAKESETEQPLPLLTLLQPTTSTSQQQQHSVHRRWTIHLPLRPAHALSILFQSPHQQDNIASTMLLSTFPSVRESLTRELLVGQFLQLRLCTFVQTLRCFSIDLSSIVLSLPWELMATVWVRNVSTNETARAVVMEGSASPLLLALRRHFARQIQRDAQEHRGAVSSLLSALSALSDVLDHISTTMPQTTTTTTTGAGATTAAETSKSTPSATKKVEDEEVRGPLSCGGAPQTTSAVVQMLKVCVEKLIDRCGKSMS</sequence>
<dbReference type="GO" id="GO:0006886">
    <property type="term" value="P:intracellular protein transport"/>
    <property type="evidence" value="ECO:0007669"/>
    <property type="project" value="InterPro"/>
</dbReference>
<evidence type="ECO:0000259" key="4">
    <source>
        <dbReference type="Pfam" id="PF07064"/>
    </source>
</evidence>
<dbReference type="VEuPathDB" id="TriTrypDB:BSAL_05840"/>
<dbReference type="Proteomes" id="UP000051952">
    <property type="component" value="Unassembled WGS sequence"/>
</dbReference>
<dbReference type="InterPro" id="IPR009771">
    <property type="entry name" value="RIC1_C"/>
</dbReference>
<dbReference type="InterPro" id="IPR040096">
    <property type="entry name" value="Ric1"/>
</dbReference>
<evidence type="ECO:0000256" key="2">
    <source>
        <dbReference type="ARBA" id="ARBA00023136"/>
    </source>
</evidence>
<keyword evidence="6" id="KW-1185">Reference proteome</keyword>
<dbReference type="GO" id="GO:0000139">
    <property type="term" value="C:Golgi membrane"/>
    <property type="evidence" value="ECO:0007669"/>
    <property type="project" value="TreeGrafter"/>
</dbReference>
<dbReference type="GO" id="GO:0042147">
    <property type="term" value="P:retrograde transport, endosome to Golgi"/>
    <property type="evidence" value="ECO:0007669"/>
    <property type="project" value="TreeGrafter"/>
</dbReference>
<dbReference type="OrthoDB" id="67540at2759"/>
<comment type="subcellular location">
    <subcellularLocation>
        <location evidence="1">Membrane</location>
    </subcellularLocation>
</comment>
<dbReference type="PANTHER" id="PTHR22746">
    <property type="entry name" value="RAB6A-GEF COMPLEX PARTNER PROTEIN 1"/>
    <property type="match status" value="1"/>
</dbReference>
<feature type="compositionally biased region" description="Low complexity" evidence="3">
    <location>
        <begin position="497"/>
        <end position="524"/>
    </location>
</feature>